<sequence length="262" mass="31445">MFNGIGLSTPRGSGTNGYIQTNKFFVKSRPVRSEAKEFQTGRGAGGLKLIELEGQLVDQGYPDEEVLERVEILRKALEAAGALEVDDMDSRMNSTQSHHIAAQKEKQLESMRDALGLKNVKEGEASDRELQEQKRQERIMAREEKEQENREKQAAIEEEERRQKKELRREEKLRHREQQEEERKQRKLERKVRREQDEQERYQKGKESRELMEPRESKEKRDQEYEERDHKKKESRERRKNEDEEPHERIKDPREKRENREH</sequence>
<dbReference type="EMBL" id="ABEU02000013">
    <property type="status" value="NOT_ANNOTATED_CDS"/>
    <property type="molecule type" value="Genomic_DNA"/>
</dbReference>
<reference evidence="2 3" key="1">
    <citation type="journal article" date="2008" name="Science">
        <title>The Physcomitrella genome reveals evolutionary insights into the conquest of land by plants.</title>
        <authorList>
            <person name="Rensing S."/>
            <person name="Lang D."/>
            <person name="Zimmer A."/>
            <person name="Terry A."/>
            <person name="Salamov A."/>
            <person name="Shapiro H."/>
            <person name="Nishiyama T."/>
            <person name="Perroud P.-F."/>
            <person name="Lindquist E."/>
            <person name="Kamisugi Y."/>
            <person name="Tanahashi T."/>
            <person name="Sakakibara K."/>
            <person name="Fujita T."/>
            <person name="Oishi K."/>
            <person name="Shin-I T."/>
            <person name="Kuroki Y."/>
            <person name="Toyoda A."/>
            <person name="Suzuki Y."/>
            <person name="Hashimoto A."/>
            <person name="Yamaguchi K."/>
            <person name="Sugano A."/>
            <person name="Kohara Y."/>
            <person name="Fujiyama A."/>
            <person name="Anterola A."/>
            <person name="Aoki S."/>
            <person name="Ashton N."/>
            <person name="Barbazuk W.B."/>
            <person name="Barker E."/>
            <person name="Bennetzen J."/>
            <person name="Bezanilla M."/>
            <person name="Blankenship R."/>
            <person name="Cho S.H."/>
            <person name="Dutcher S."/>
            <person name="Estelle M."/>
            <person name="Fawcett J.A."/>
            <person name="Gundlach H."/>
            <person name="Hanada K."/>
            <person name="Heyl A."/>
            <person name="Hicks K.A."/>
            <person name="Hugh J."/>
            <person name="Lohr M."/>
            <person name="Mayer K."/>
            <person name="Melkozernov A."/>
            <person name="Murata T."/>
            <person name="Nelson D."/>
            <person name="Pils B."/>
            <person name="Prigge M."/>
            <person name="Reiss B."/>
            <person name="Renner T."/>
            <person name="Rombauts S."/>
            <person name="Rushton P."/>
            <person name="Sanderfoot A."/>
            <person name="Schween G."/>
            <person name="Shiu S.-H."/>
            <person name="Stueber K."/>
            <person name="Theodoulou F.L."/>
            <person name="Tu H."/>
            <person name="Van de Peer Y."/>
            <person name="Verrier P.J."/>
            <person name="Waters E."/>
            <person name="Wood A."/>
            <person name="Yang L."/>
            <person name="Cove D."/>
            <person name="Cuming A."/>
            <person name="Hasebe M."/>
            <person name="Lucas S."/>
            <person name="Mishler D.B."/>
            <person name="Reski R."/>
            <person name="Grigoriev I."/>
            <person name="Quatrano R.S."/>
            <person name="Boore J.L."/>
        </authorList>
    </citation>
    <scope>NUCLEOTIDE SEQUENCE [LARGE SCALE GENOMIC DNA]</scope>
    <source>
        <strain evidence="2 3">cv. Gransden 2004</strain>
    </source>
</reference>
<dbReference type="GO" id="GO:0005634">
    <property type="term" value="C:nucleus"/>
    <property type="evidence" value="ECO:0000318"/>
    <property type="project" value="GO_Central"/>
</dbReference>
<proteinExistence type="predicted"/>
<dbReference type="EnsemblPlants" id="Pp3c13_11540V3.2">
    <property type="protein sequence ID" value="Pp3c13_11540V3.2"/>
    <property type="gene ID" value="Pp3c13_11540"/>
</dbReference>
<evidence type="ECO:0000256" key="1">
    <source>
        <dbReference type="SAM" id="MobiDB-lite"/>
    </source>
</evidence>
<evidence type="ECO:0000313" key="3">
    <source>
        <dbReference type="Proteomes" id="UP000006727"/>
    </source>
</evidence>
<name>A0A7I4AK01_PHYPA</name>
<dbReference type="Gramene" id="Pp3c13_11540V3.2">
    <property type="protein sequence ID" value="Pp3c13_11540V3.2"/>
    <property type="gene ID" value="Pp3c13_11540"/>
</dbReference>
<dbReference type="PANTHER" id="PTHR36562:SF5">
    <property type="entry name" value="SERINE_ARGININE REPETITIVE MATRIX 2"/>
    <property type="match status" value="1"/>
</dbReference>
<keyword evidence="3" id="KW-1185">Reference proteome</keyword>
<feature type="compositionally biased region" description="Basic and acidic residues" evidence="1">
    <location>
        <begin position="119"/>
        <end position="184"/>
    </location>
</feature>
<feature type="compositionally biased region" description="Basic and acidic residues" evidence="1">
    <location>
        <begin position="192"/>
        <end position="262"/>
    </location>
</feature>
<feature type="region of interest" description="Disordered" evidence="1">
    <location>
        <begin position="87"/>
        <end position="106"/>
    </location>
</feature>
<dbReference type="Proteomes" id="UP000006727">
    <property type="component" value="Chromosome 13"/>
</dbReference>
<evidence type="ECO:0008006" key="4">
    <source>
        <dbReference type="Google" id="ProtNLM"/>
    </source>
</evidence>
<accession>A0A7I4AK01</accession>
<reference evidence="2" key="3">
    <citation type="submission" date="2020-12" db="UniProtKB">
        <authorList>
            <consortium name="EnsemblPlants"/>
        </authorList>
    </citation>
    <scope>IDENTIFICATION</scope>
</reference>
<dbReference type="PANTHER" id="PTHR36562">
    <property type="entry name" value="SERINE/ARGININE REPETITIVE MATRIX 2"/>
    <property type="match status" value="1"/>
</dbReference>
<evidence type="ECO:0000313" key="2">
    <source>
        <dbReference type="EnsemblPlants" id="Pp3c13_11540V3.2"/>
    </source>
</evidence>
<protein>
    <recommendedName>
        <fullName evidence="4">CWF21 domain-containing protein</fullName>
    </recommendedName>
</protein>
<feature type="region of interest" description="Disordered" evidence="1">
    <location>
        <begin position="117"/>
        <end position="262"/>
    </location>
</feature>
<dbReference type="InParanoid" id="A0A7I4AK01"/>
<dbReference type="InterPro" id="IPR051372">
    <property type="entry name" value="CWC21"/>
</dbReference>
<reference evidence="2 3" key="2">
    <citation type="journal article" date="2018" name="Plant J.">
        <title>The Physcomitrella patens chromosome-scale assembly reveals moss genome structure and evolution.</title>
        <authorList>
            <person name="Lang D."/>
            <person name="Ullrich K.K."/>
            <person name="Murat F."/>
            <person name="Fuchs J."/>
            <person name="Jenkins J."/>
            <person name="Haas F.B."/>
            <person name="Piednoel M."/>
            <person name="Gundlach H."/>
            <person name="Van Bel M."/>
            <person name="Meyberg R."/>
            <person name="Vives C."/>
            <person name="Morata J."/>
            <person name="Symeonidi A."/>
            <person name="Hiss M."/>
            <person name="Muchero W."/>
            <person name="Kamisugi Y."/>
            <person name="Saleh O."/>
            <person name="Blanc G."/>
            <person name="Decker E.L."/>
            <person name="van Gessel N."/>
            <person name="Grimwood J."/>
            <person name="Hayes R.D."/>
            <person name="Graham S.W."/>
            <person name="Gunter L.E."/>
            <person name="McDaniel S.F."/>
            <person name="Hoernstein S.N.W."/>
            <person name="Larsson A."/>
            <person name="Li F.W."/>
            <person name="Perroud P.F."/>
            <person name="Phillips J."/>
            <person name="Ranjan P."/>
            <person name="Rokshar D.S."/>
            <person name="Rothfels C.J."/>
            <person name="Schneider L."/>
            <person name="Shu S."/>
            <person name="Stevenson D.W."/>
            <person name="Thummler F."/>
            <person name="Tillich M."/>
            <person name="Villarreal Aguilar J.C."/>
            <person name="Widiez T."/>
            <person name="Wong G.K."/>
            <person name="Wymore A."/>
            <person name="Zhang Y."/>
            <person name="Zimmer A.D."/>
            <person name="Quatrano R.S."/>
            <person name="Mayer K.F.X."/>
            <person name="Goodstein D."/>
            <person name="Casacuberta J.M."/>
            <person name="Vandepoele K."/>
            <person name="Reski R."/>
            <person name="Cuming A.C."/>
            <person name="Tuskan G.A."/>
            <person name="Maumus F."/>
            <person name="Salse J."/>
            <person name="Schmutz J."/>
            <person name="Rensing S.A."/>
        </authorList>
    </citation>
    <scope>NUCLEOTIDE SEQUENCE [LARGE SCALE GENOMIC DNA]</scope>
    <source>
        <strain evidence="2 3">cv. Gransden 2004</strain>
    </source>
</reference>
<organism evidence="2 3">
    <name type="scientific">Physcomitrium patens</name>
    <name type="common">Spreading-leaved earth moss</name>
    <name type="synonym">Physcomitrella patens</name>
    <dbReference type="NCBI Taxonomy" id="3218"/>
    <lineage>
        <taxon>Eukaryota</taxon>
        <taxon>Viridiplantae</taxon>
        <taxon>Streptophyta</taxon>
        <taxon>Embryophyta</taxon>
        <taxon>Bryophyta</taxon>
        <taxon>Bryophytina</taxon>
        <taxon>Bryopsida</taxon>
        <taxon>Funariidae</taxon>
        <taxon>Funariales</taxon>
        <taxon>Funariaceae</taxon>
        <taxon>Physcomitrium</taxon>
    </lineage>
</organism>
<dbReference type="AlphaFoldDB" id="A0A7I4AK01"/>